<evidence type="ECO:0000313" key="3">
    <source>
        <dbReference type="Proteomes" id="UP000184278"/>
    </source>
</evidence>
<accession>A0A1M6BIN2</accession>
<gene>
    <name evidence="2" type="ORF">SAMN02745229_03164</name>
</gene>
<dbReference type="AlphaFoldDB" id="A0A1M6BIN2"/>
<dbReference type="GeneID" id="89511770"/>
<name>A0A1M6BIN2_BUTFI</name>
<dbReference type="OrthoDB" id="2005926at2"/>
<dbReference type="Proteomes" id="UP000184278">
    <property type="component" value="Unassembled WGS sequence"/>
</dbReference>
<sequence>MDTKKVLWGIVIFLLSLVVIYKICNIFITPVDPLYPLDAIYEYDDQEISVRKLFEASYEDIHYSAYWSVTGSYSERTESYHSSYRAPGSSPYEILNKSINIKYDHYYKDEDNVLGILDGECIEPYYEFTCYGDLDEQSTISTYSYYVGIINGYKKTAYGYSGHECSERFEVDKILMPNLDNLTKVAIYFDGSVDEQGHFVVKFVGNKLPCIAPAFGGDGSRSPFNEAEYTFDAQTRKLVKVTLKYEYSHGGCNGPFSVESICLELTINDLAYGDYEIPDVPNMVCDNSILSGALTGEGTFKPSSVIRNDASEKSSLSSTISNIWQNAVSSIPKESCTVDEISESLSYNAIEYGMNIVKKDYYMNRYENAIYIRYLITQDENEIGYILMPLTVYSAQLCNENNILIFAGDELFAWEDGTIWINHRITSSITTDTYYRLYTDGILKLDHRITRESAFSRLSKTEELSLFSYGDFSELHRFVKEHSDSGYTRMDKYEIRENGYFNTYYVVENTTYSKHLSEEYDLTFLSSDYATELTEDNREEKDATWINF</sequence>
<keyword evidence="1" id="KW-0472">Membrane</keyword>
<protein>
    <submittedName>
        <fullName evidence="2">Uncharacterized protein</fullName>
    </submittedName>
</protein>
<dbReference type="STRING" id="1121131.SAMN02745229_03164"/>
<proteinExistence type="predicted"/>
<keyword evidence="1" id="KW-1133">Transmembrane helix</keyword>
<dbReference type="EMBL" id="FQXK01000031">
    <property type="protein sequence ID" value="SHI48640.1"/>
    <property type="molecule type" value="Genomic_DNA"/>
</dbReference>
<feature type="transmembrane region" description="Helical" evidence="1">
    <location>
        <begin position="7"/>
        <end position="28"/>
    </location>
</feature>
<evidence type="ECO:0000313" key="2">
    <source>
        <dbReference type="EMBL" id="SHI48640.1"/>
    </source>
</evidence>
<dbReference type="RefSeq" id="WP_073389182.1">
    <property type="nucleotide sequence ID" value="NZ_FQXK01000031.1"/>
</dbReference>
<keyword evidence="3" id="KW-1185">Reference proteome</keyword>
<keyword evidence="1" id="KW-0812">Transmembrane</keyword>
<reference evidence="3" key="1">
    <citation type="submission" date="2016-11" db="EMBL/GenBank/DDBJ databases">
        <authorList>
            <person name="Varghese N."/>
            <person name="Submissions S."/>
        </authorList>
    </citation>
    <scope>NUCLEOTIDE SEQUENCE [LARGE SCALE GENOMIC DNA]</scope>
    <source>
        <strain evidence="3">DSM 3071</strain>
    </source>
</reference>
<evidence type="ECO:0000256" key="1">
    <source>
        <dbReference type="SAM" id="Phobius"/>
    </source>
</evidence>
<organism evidence="2 3">
    <name type="scientific">Butyrivibrio fibrisolvens DSM 3071</name>
    <dbReference type="NCBI Taxonomy" id="1121131"/>
    <lineage>
        <taxon>Bacteria</taxon>
        <taxon>Bacillati</taxon>
        <taxon>Bacillota</taxon>
        <taxon>Clostridia</taxon>
        <taxon>Lachnospirales</taxon>
        <taxon>Lachnospiraceae</taxon>
        <taxon>Butyrivibrio</taxon>
    </lineage>
</organism>